<comment type="catalytic activity">
    <reaction evidence="1 4">
        <text>chorismate = isochorismate</text>
        <dbReference type="Rhea" id="RHEA:18985"/>
        <dbReference type="ChEBI" id="CHEBI:29748"/>
        <dbReference type="ChEBI" id="CHEBI:29780"/>
        <dbReference type="EC" id="5.4.4.2"/>
    </reaction>
</comment>
<dbReference type="EMBL" id="NPMS01000004">
    <property type="protein sequence ID" value="OZU88543.1"/>
    <property type="molecule type" value="Genomic_DNA"/>
</dbReference>
<dbReference type="InterPro" id="IPR004561">
    <property type="entry name" value="IsoChor_synthase"/>
</dbReference>
<organism evidence="6 7">
    <name type="scientific">Virgibacillus indicus</name>
    <dbReference type="NCBI Taxonomy" id="2024554"/>
    <lineage>
        <taxon>Bacteria</taxon>
        <taxon>Bacillati</taxon>
        <taxon>Bacillota</taxon>
        <taxon>Bacilli</taxon>
        <taxon>Bacillales</taxon>
        <taxon>Bacillaceae</taxon>
        <taxon>Virgibacillus</taxon>
    </lineage>
</organism>
<dbReference type="Gene3D" id="3.60.120.10">
    <property type="entry name" value="Anthranilate synthase"/>
    <property type="match status" value="1"/>
</dbReference>
<comment type="pathway">
    <text evidence="4">Quinol/quinone metabolism; menaquinone biosynthesis.</text>
</comment>
<comment type="pathway">
    <text evidence="4">Quinol/quinone metabolism; 1,4-dihydroxy-2-naphthoate biosynthesis; 1,4-dihydroxy-2-naphthoate from chorismate: step 1/7.</text>
</comment>
<comment type="cofactor">
    <cofactor evidence="4">
        <name>Mg(2+)</name>
        <dbReference type="ChEBI" id="CHEBI:18420"/>
    </cofactor>
</comment>
<feature type="active site" description="Proton donor" evidence="4">
    <location>
        <position position="268"/>
    </location>
</feature>
<dbReference type="PANTHER" id="PTHR42839:SF1">
    <property type="entry name" value="ISOCHORISMATE SYNTHASE MENF"/>
    <property type="match status" value="1"/>
</dbReference>
<keyword evidence="4" id="KW-0474">Menaquinone biosynthesis</keyword>
<dbReference type="GO" id="GO:0000287">
    <property type="term" value="F:magnesium ion binding"/>
    <property type="evidence" value="ECO:0007669"/>
    <property type="project" value="UniProtKB-UniRule"/>
</dbReference>
<dbReference type="GO" id="GO:0008909">
    <property type="term" value="F:isochorismate synthase activity"/>
    <property type="evidence" value="ECO:0007669"/>
    <property type="project" value="UniProtKB-UniRule"/>
</dbReference>
<dbReference type="InterPro" id="IPR015890">
    <property type="entry name" value="Chorismate_C"/>
</dbReference>
<evidence type="ECO:0000259" key="5">
    <source>
        <dbReference type="Pfam" id="PF00425"/>
    </source>
</evidence>
<dbReference type="RefSeq" id="WP_094885640.1">
    <property type="nucleotide sequence ID" value="NZ_NPMS01000004.1"/>
</dbReference>
<evidence type="ECO:0000256" key="4">
    <source>
        <dbReference type="HAMAP-Rule" id="MF_01935"/>
    </source>
</evidence>
<evidence type="ECO:0000256" key="2">
    <source>
        <dbReference type="ARBA" id="ARBA00005297"/>
    </source>
</evidence>
<dbReference type="InterPro" id="IPR005801">
    <property type="entry name" value="ADC_synthase"/>
</dbReference>
<reference evidence="6 7" key="1">
    <citation type="submission" date="2017-08" db="EMBL/GenBank/DDBJ databases">
        <title>Virgibacillus indicus sp. nov. and Virgibacillus profoundi sp. nov, two moderately halophilic bacteria isolated from marine sediment by using the Microfluidic Streak Plate.</title>
        <authorList>
            <person name="Xu B."/>
            <person name="Hu B."/>
            <person name="Wang J."/>
            <person name="Zhu Y."/>
            <person name="Huang L."/>
            <person name="Du W."/>
            <person name="Huang Y."/>
        </authorList>
    </citation>
    <scope>NUCLEOTIDE SEQUENCE [LARGE SCALE GENOMIC DNA]</scope>
    <source>
        <strain evidence="6 7">IO3-P2-C2</strain>
    </source>
</reference>
<dbReference type="PANTHER" id="PTHR42839">
    <property type="entry name" value="ISOCHORISMATE SYNTHASE ENTC"/>
    <property type="match status" value="1"/>
</dbReference>
<dbReference type="Pfam" id="PF00425">
    <property type="entry name" value="Chorismate_bind"/>
    <property type="match status" value="1"/>
</dbReference>
<dbReference type="SUPFAM" id="SSF56322">
    <property type="entry name" value="ADC synthase"/>
    <property type="match status" value="1"/>
</dbReference>
<keyword evidence="7" id="KW-1185">Reference proteome</keyword>
<dbReference type="UniPathway" id="UPA00079"/>
<keyword evidence="4" id="KW-0479">Metal-binding</keyword>
<feature type="binding site" evidence="4">
    <location>
        <position position="312"/>
    </location>
    <ligand>
        <name>Mg(2+)</name>
        <dbReference type="ChEBI" id="CHEBI:18420"/>
    </ligand>
</feature>
<dbReference type="Proteomes" id="UP000216498">
    <property type="component" value="Unassembled WGS sequence"/>
</dbReference>
<gene>
    <name evidence="4" type="primary">menF</name>
    <name evidence="6" type="ORF">CIL03_09570</name>
</gene>
<comment type="similarity">
    <text evidence="2 4">Belongs to the isochorismate synthase family.</text>
</comment>
<feature type="binding site" evidence="4">
    <location>
        <position position="447"/>
    </location>
    <ligand>
        <name>Mg(2+)</name>
        <dbReference type="ChEBI" id="CHEBI:18420"/>
    </ligand>
</feature>
<sequence length="463" mass="52132">MIEIKEDQLEHILDRAIQSISSDDVLQLVSITKSINKTDPLTFFDGVKTLKKDRIFWTSTTDEFCLAGVGSAYEISADEARFEITEDRWNSLLDEAIIYNPYQVPGTGVVALGGMAFDPKKKQTALWKKFKPSQFTIPEYMLTKNENSYYFTVNIVVKKDDHPVQLAKGIMEAEAVIFSNQTSASGNAAISKKKEIKPEQWKETVRQATEEIREKQTEKIVLAREMRLKFNKHAEIGQIIKNLMDTQSNSYVFAFEKGEDCFVGATPERLVKLENEHLLSTCLAGTAPRGATPAEDKKISNDLLHDDKNRQEHDFVVEMIKQSIKKYCTDINIPEEPVIYPLKNLQHLYTPVTAILKNSYSIFDIIKQLHPTPALGGTPKKEAMEFIREHELLDRGWYGAPVGWLDSNKNGEFAVAIRSGLIQGNEASLFAGCGVVKNSNPEAEYEETNIKFLPMLSVLGGQA</sequence>
<evidence type="ECO:0000256" key="1">
    <source>
        <dbReference type="ARBA" id="ARBA00000799"/>
    </source>
</evidence>
<dbReference type="AlphaFoldDB" id="A0A265N972"/>
<dbReference type="HAMAP" id="MF_01935">
    <property type="entry name" value="MenF"/>
    <property type="match status" value="1"/>
</dbReference>
<comment type="function">
    <text evidence="4">Catalyzes the conversion of chorismate to isochorismate.</text>
</comment>
<dbReference type="EC" id="5.4.4.2" evidence="4"/>
<dbReference type="OrthoDB" id="9803598at2"/>
<name>A0A265N972_9BACI</name>
<keyword evidence="3 4" id="KW-0413">Isomerase</keyword>
<proteinExistence type="inferred from homology"/>
<dbReference type="NCBIfam" id="TIGR00543">
    <property type="entry name" value="isochor_syn"/>
    <property type="match status" value="1"/>
</dbReference>
<feature type="active site" description="Proton acceptor" evidence="4">
    <location>
        <position position="219"/>
    </location>
</feature>
<evidence type="ECO:0000256" key="3">
    <source>
        <dbReference type="ARBA" id="ARBA00023235"/>
    </source>
</evidence>
<dbReference type="GO" id="GO:0009234">
    <property type="term" value="P:menaquinone biosynthetic process"/>
    <property type="evidence" value="ECO:0007669"/>
    <property type="project" value="UniProtKB-UniRule"/>
</dbReference>
<dbReference type="UniPathway" id="UPA01057">
    <property type="reaction ID" value="UER00163"/>
</dbReference>
<feature type="domain" description="Chorismate-utilising enzyme C-terminal" evidence="5">
    <location>
        <begin position="198"/>
        <end position="451"/>
    </location>
</feature>
<evidence type="ECO:0000313" key="6">
    <source>
        <dbReference type="EMBL" id="OZU88543.1"/>
    </source>
</evidence>
<evidence type="ECO:0000313" key="7">
    <source>
        <dbReference type="Proteomes" id="UP000216498"/>
    </source>
</evidence>
<protein>
    <recommendedName>
        <fullName evidence="4">Isochorismate synthase MenF</fullName>
        <ecNumber evidence="4">5.4.4.2</ecNumber>
    </recommendedName>
    <alternativeName>
        <fullName evidence="4">Isochorismate mutase</fullName>
    </alternativeName>
</protein>
<comment type="caution">
    <text evidence="6">The sequence shown here is derived from an EMBL/GenBank/DDBJ whole genome shotgun (WGS) entry which is preliminary data.</text>
</comment>
<dbReference type="InterPro" id="IPR034681">
    <property type="entry name" value="MenF"/>
</dbReference>
<accession>A0A265N972</accession>
<dbReference type="GO" id="GO:0009697">
    <property type="term" value="P:salicylic acid biosynthetic process"/>
    <property type="evidence" value="ECO:0007669"/>
    <property type="project" value="TreeGrafter"/>
</dbReference>
<keyword evidence="4" id="KW-0460">Magnesium</keyword>